<evidence type="ECO:0000256" key="1">
    <source>
        <dbReference type="ARBA" id="ARBA00005519"/>
    </source>
</evidence>
<feature type="signal peptide" evidence="7">
    <location>
        <begin position="1"/>
        <end position="18"/>
    </location>
</feature>
<dbReference type="STRING" id="418459.E3K0W7"/>
<evidence type="ECO:0000313" key="12">
    <source>
        <dbReference type="Proteomes" id="UP000008783"/>
    </source>
</evidence>
<dbReference type="InterPro" id="IPR013320">
    <property type="entry name" value="ConA-like_dom_sf"/>
</dbReference>
<dbReference type="EMBL" id="DS178269">
    <property type="protein sequence ID" value="EFP77942.2"/>
    <property type="molecule type" value="Genomic_DNA"/>
</dbReference>
<dbReference type="AlphaFoldDB" id="E3K0W7"/>
<dbReference type="InterPro" id="IPR011707">
    <property type="entry name" value="Cu-oxidase-like_N"/>
</dbReference>
<dbReference type="KEGG" id="pgr:PGTG_03898"/>
<dbReference type="InterPro" id="IPR001117">
    <property type="entry name" value="Cu-oxidase_2nd"/>
</dbReference>
<evidence type="ECO:0000259" key="8">
    <source>
        <dbReference type="Pfam" id="PF00394"/>
    </source>
</evidence>
<evidence type="ECO:0000259" key="10">
    <source>
        <dbReference type="Pfam" id="PF07732"/>
    </source>
</evidence>
<dbReference type="PANTHER" id="PTHR11709:SF414">
    <property type="entry name" value="ADR239WP"/>
    <property type="match status" value="1"/>
</dbReference>
<organism evidence="11 12">
    <name type="scientific">Puccinia graminis f. sp. tritici (strain CRL 75-36-700-3 / race SCCL)</name>
    <name type="common">Black stem rust fungus</name>
    <dbReference type="NCBI Taxonomy" id="418459"/>
    <lineage>
        <taxon>Eukaryota</taxon>
        <taxon>Fungi</taxon>
        <taxon>Dikarya</taxon>
        <taxon>Basidiomycota</taxon>
        <taxon>Pucciniomycotina</taxon>
        <taxon>Pucciniomycetes</taxon>
        <taxon>Pucciniales</taxon>
        <taxon>Pucciniaceae</taxon>
        <taxon>Puccinia</taxon>
    </lineage>
</organism>
<feature type="chain" id="PRO_5003172281" description="Laccase, multicopper oxidase, benzenediol:oxygen oxidorectuctase" evidence="7">
    <location>
        <begin position="19"/>
        <end position="1159"/>
    </location>
</feature>
<keyword evidence="4" id="KW-0325">Glycoprotein</keyword>
<dbReference type="Pfam" id="PF07731">
    <property type="entry name" value="Cu-oxidase_2"/>
    <property type="match status" value="1"/>
</dbReference>
<comment type="similarity">
    <text evidence="2">Belongs to the multicopper oxidase family.</text>
</comment>
<evidence type="ECO:0000313" key="11">
    <source>
        <dbReference type="EMBL" id="EFP77942.2"/>
    </source>
</evidence>
<dbReference type="InParanoid" id="E3K0W7"/>
<dbReference type="GeneID" id="10541090"/>
<dbReference type="HOGENOM" id="CLU_275464_0_0_1"/>
<dbReference type="PANTHER" id="PTHR11709">
    <property type="entry name" value="MULTI-COPPER OXIDASE"/>
    <property type="match status" value="1"/>
</dbReference>
<dbReference type="GO" id="GO:0016491">
    <property type="term" value="F:oxidoreductase activity"/>
    <property type="evidence" value="ECO:0000318"/>
    <property type="project" value="GO_Central"/>
</dbReference>
<dbReference type="Gene3D" id="2.60.120.180">
    <property type="match status" value="1"/>
</dbReference>
<feature type="domain" description="Plastocyanin-like" evidence="9">
    <location>
        <begin position="1026"/>
        <end position="1133"/>
    </location>
</feature>
<keyword evidence="7" id="KW-0732">Signal</keyword>
<dbReference type="eggNOG" id="KOG1263">
    <property type="taxonomic scope" value="Eukaryota"/>
</dbReference>
<dbReference type="GO" id="GO:0008810">
    <property type="term" value="F:cellulase activity"/>
    <property type="evidence" value="ECO:0007669"/>
    <property type="project" value="InterPro"/>
</dbReference>
<dbReference type="Pfam" id="PF07732">
    <property type="entry name" value="Cu-oxidase_3"/>
    <property type="match status" value="1"/>
</dbReference>
<keyword evidence="5" id="KW-0378">Hydrolase</keyword>
<protein>
    <recommendedName>
        <fullName evidence="13">Laccase, multicopper oxidase, benzenediol:oxygen oxidorectuctase</fullName>
    </recommendedName>
</protein>
<dbReference type="InterPro" id="IPR013319">
    <property type="entry name" value="GH11/12"/>
</dbReference>
<reference key="1">
    <citation type="submission" date="2007-01" db="EMBL/GenBank/DDBJ databases">
        <title>The Genome Sequence of Puccinia graminis f. sp. tritici Strain CRL 75-36-700-3.</title>
        <authorList>
            <consortium name="The Broad Institute Genome Sequencing Platform"/>
            <person name="Birren B."/>
            <person name="Lander E."/>
            <person name="Galagan J."/>
            <person name="Nusbaum C."/>
            <person name="Devon K."/>
            <person name="Cuomo C."/>
            <person name="Jaffe D."/>
            <person name="Butler J."/>
            <person name="Alvarez P."/>
            <person name="Gnerre S."/>
            <person name="Grabherr M."/>
            <person name="Mauceli E."/>
            <person name="Brockman W."/>
            <person name="Young S."/>
            <person name="LaButti K."/>
            <person name="Sykes S."/>
            <person name="DeCaprio D."/>
            <person name="Crawford M."/>
            <person name="Koehrsen M."/>
            <person name="Engels R."/>
            <person name="Montgomery P."/>
            <person name="Pearson M."/>
            <person name="Howarth C."/>
            <person name="Larson L."/>
            <person name="White J."/>
            <person name="Zeng Q."/>
            <person name="Kodira C."/>
            <person name="Yandava C."/>
            <person name="Alvarado L."/>
            <person name="O'Leary S."/>
            <person name="Szabo L."/>
            <person name="Dean R."/>
            <person name="Schein J."/>
        </authorList>
    </citation>
    <scope>NUCLEOTIDE SEQUENCE</scope>
    <source>
        <strain>CRL 75-36-700-3</strain>
    </source>
</reference>
<evidence type="ECO:0000256" key="4">
    <source>
        <dbReference type="ARBA" id="ARBA00023180"/>
    </source>
</evidence>
<name>E3K0W7_PUCGT</name>
<dbReference type="Gene3D" id="2.60.40.420">
    <property type="entry name" value="Cupredoxins - blue copper proteins"/>
    <property type="match status" value="3"/>
</dbReference>
<dbReference type="GO" id="GO:0005507">
    <property type="term" value="F:copper ion binding"/>
    <property type="evidence" value="ECO:0007669"/>
    <property type="project" value="InterPro"/>
</dbReference>
<sequence>MKHTLFFVSLLALASVECSPAGSTPPGGDHNTGAENSVAKTMGKIDESKCKGEKMEWSKEKTPWQNSMLAENFVLYQNIWKSDQVLGTGKSEITCKSFKNGNLAWQTTFDLPSAPENAKQVKAYTNVAWVKPSLTGGQKTQSIQVKNAKVFNTAWDWQLTGDSKDLVADVSYDIFLSKDPTCQKQECASREIMVWLSAIGGARPAGARAQANGGTLKLGGKYEFQVWQGTSQVPVVSVFPAQENQKFTSFSADMKELLKNLGPFGVSQDEYLVSVGAGIEIFTGKGSLSTTNICMYNGVAISAQHLSDERIKEIDSITNEHGGEKGPTGTILPYTIIYQFITLEVLQRSIGPKLAVNRAVHVAPNSLLVLNKSSKVRLLMVNISTLSAQPHATLASVVGSTGKTPKPNNIEIFIEVLCWHRSGGYLQPYNQTELPGDGNYNMRTRIIALGSLDLNTLDTTIRFNGPSHGFYESEVFGRTMGPKIHRYPHGDPRQIEVMNSFSGLMTDASGAQFHRSLKNRKLRKDTVMVYYGTIACFFQAVSVFKVTVGMDLRASRVLSYTKTDSGFTSKSSNSSAQVSYYSPPNSYSDGTVQVNTPSLVLKKDHIVTNVPQVRKYDWVVENKTAAFDGFVRNVFVINNQFPGPLIEANEGDTIVVNVKNELNLPLSIHWHGIYQNGSQWMDGVSGVTQCPQQPGTTFTYQFTVNNQFGTFWYHAHYEALLADGVSGPLIIHSTRDPLVRGRDFDNEQIIFMNDWYHDPSTTITRKLLSTEGYNGTLAAPSPNTALLNGIGFFNCEKYGNGEPCQTNHNPLEIQVPPNARSRLRLIQAGSHALFKVSIDGHPLEVIEADATPVRSSELFHRVPLHNAERYSVILDTRSDVEGESFYFRAAMDTDCFAWLAPGMDTAEGNTALAVVRVSSTPLANGNTRARMPVPNTVDWKDDVDGLCVDLDQTKLSPLINPNVNFNSHGRVYFNTSFGTIVDSSKKGPKNILGRFFVDNTTWTPRESQPLLPQLMSGGSGNLNPADVAIQTISEPGIWDVVVNNLDQAIDHPIHLHGVDTCVVATGNGTLTDANYQTAQYQLENPVCRDVHVVPGGSYLVMRIKADNPGVWIIHCHIDWHLAGGFAGMLVIQPNALKQTVLPQANQGLCPKGGGLTTQN</sequence>
<dbReference type="InterPro" id="IPR008972">
    <property type="entry name" value="Cupredoxin"/>
</dbReference>
<keyword evidence="5" id="KW-0624">Polysaccharide degradation</keyword>
<dbReference type="SUPFAM" id="SSF49899">
    <property type="entry name" value="Concanavalin A-like lectins/glucanases"/>
    <property type="match status" value="1"/>
</dbReference>
<dbReference type="CDD" id="cd13857">
    <property type="entry name" value="CuRO_1_Diphenol_Ox"/>
    <property type="match status" value="1"/>
</dbReference>
<reference evidence="12" key="2">
    <citation type="journal article" date="2011" name="Proc. Natl. Acad. Sci. U.S.A.">
        <title>Obligate biotrophy features unraveled by the genomic analysis of rust fungi.</title>
        <authorList>
            <person name="Duplessis S."/>
            <person name="Cuomo C.A."/>
            <person name="Lin Y.-C."/>
            <person name="Aerts A."/>
            <person name="Tisserant E."/>
            <person name="Veneault-Fourrey C."/>
            <person name="Joly D.L."/>
            <person name="Hacquard S."/>
            <person name="Amselem J."/>
            <person name="Cantarel B.L."/>
            <person name="Chiu R."/>
            <person name="Coutinho P.M."/>
            <person name="Feau N."/>
            <person name="Field M."/>
            <person name="Frey P."/>
            <person name="Gelhaye E."/>
            <person name="Goldberg J."/>
            <person name="Grabherr M.G."/>
            <person name="Kodira C.D."/>
            <person name="Kohler A."/>
            <person name="Kuees U."/>
            <person name="Lindquist E.A."/>
            <person name="Lucas S.M."/>
            <person name="Mago R."/>
            <person name="Mauceli E."/>
            <person name="Morin E."/>
            <person name="Murat C."/>
            <person name="Pangilinan J.L."/>
            <person name="Park R."/>
            <person name="Pearson M."/>
            <person name="Quesneville H."/>
            <person name="Rouhier N."/>
            <person name="Sakthikumar S."/>
            <person name="Salamov A.A."/>
            <person name="Schmutz J."/>
            <person name="Selles B."/>
            <person name="Shapiro H."/>
            <person name="Tanguay P."/>
            <person name="Tuskan G.A."/>
            <person name="Henrissat B."/>
            <person name="Van de Peer Y."/>
            <person name="Rouze P."/>
            <person name="Ellis J.G."/>
            <person name="Dodds P.N."/>
            <person name="Schein J.E."/>
            <person name="Zhong S."/>
            <person name="Hamelin R.C."/>
            <person name="Grigoriev I.V."/>
            <person name="Szabo L.J."/>
            <person name="Martin F."/>
        </authorList>
    </citation>
    <scope>NUCLEOTIDE SEQUENCE [LARGE SCALE GENOMIC DNA]</scope>
    <source>
        <strain evidence="12">CRL 75-36-700-3 / race SCCL</strain>
    </source>
</reference>
<dbReference type="GO" id="GO:0000272">
    <property type="term" value="P:polysaccharide catabolic process"/>
    <property type="evidence" value="ECO:0007669"/>
    <property type="project" value="UniProtKB-KW"/>
</dbReference>
<keyword evidence="5" id="KW-0326">Glycosidase</keyword>
<dbReference type="OrthoDB" id="2121828at2759"/>
<evidence type="ECO:0000256" key="7">
    <source>
        <dbReference type="SAM" id="SignalP"/>
    </source>
</evidence>
<gene>
    <name evidence="11" type="ORF">PGTG_03898</name>
</gene>
<evidence type="ECO:0000256" key="3">
    <source>
        <dbReference type="ARBA" id="ARBA00023008"/>
    </source>
</evidence>
<dbReference type="Proteomes" id="UP000008783">
    <property type="component" value="Unassembled WGS sequence"/>
</dbReference>
<comment type="similarity">
    <text evidence="1 5">Belongs to the glycosyl hydrolase 12 (cellulase H) family.</text>
</comment>
<keyword evidence="5" id="KW-0119">Carbohydrate metabolism</keyword>
<proteinExistence type="inferred from homology"/>
<dbReference type="InterPro" id="IPR045087">
    <property type="entry name" value="Cu-oxidase_fam"/>
</dbReference>
<keyword evidence="3" id="KW-0186">Copper</keyword>
<evidence type="ECO:0000256" key="6">
    <source>
        <dbReference type="SAM" id="MobiDB-lite"/>
    </source>
</evidence>
<dbReference type="Pfam" id="PF00394">
    <property type="entry name" value="Cu-oxidase"/>
    <property type="match status" value="1"/>
</dbReference>
<dbReference type="RefSeq" id="XP_003322361.2">
    <property type="nucleotide sequence ID" value="XM_003322313.2"/>
</dbReference>
<evidence type="ECO:0000256" key="2">
    <source>
        <dbReference type="ARBA" id="ARBA00010609"/>
    </source>
</evidence>
<feature type="domain" description="Plastocyanin-like" evidence="8">
    <location>
        <begin position="748"/>
        <end position="892"/>
    </location>
</feature>
<dbReference type="VEuPathDB" id="FungiDB:PGTG_03898"/>
<feature type="domain" description="Plastocyanin-like" evidence="10">
    <location>
        <begin position="620"/>
        <end position="734"/>
    </location>
</feature>
<evidence type="ECO:0000256" key="5">
    <source>
        <dbReference type="RuleBase" id="RU361163"/>
    </source>
</evidence>
<evidence type="ECO:0008006" key="13">
    <source>
        <dbReference type="Google" id="ProtNLM"/>
    </source>
</evidence>
<dbReference type="InterPro" id="IPR011706">
    <property type="entry name" value="Cu-oxidase_C"/>
</dbReference>
<keyword evidence="12" id="KW-1185">Reference proteome</keyword>
<dbReference type="CDD" id="cd13904">
    <property type="entry name" value="CuRO_3_Diphenol_Ox"/>
    <property type="match status" value="1"/>
</dbReference>
<evidence type="ECO:0000259" key="9">
    <source>
        <dbReference type="Pfam" id="PF07731"/>
    </source>
</evidence>
<dbReference type="SUPFAM" id="SSF49503">
    <property type="entry name" value="Cupredoxins"/>
    <property type="match status" value="3"/>
</dbReference>
<dbReference type="InterPro" id="IPR002594">
    <property type="entry name" value="GH12"/>
</dbReference>
<accession>E3K0W7</accession>
<dbReference type="Pfam" id="PF01670">
    <property type="entry name" value="Glyco_hydro_12"/>
    <property type="match status" value="1"/>
</dbReference>
<feature type="region of interest" description="Disordered" evidence="6">
    <location>
        <begin position="21"/>
        <end position="45"/>
    </location>
</feature>